<keyword evidence="2" id="KW-1185">Reference proteome</keyword>
<name>A0A3L8S7R2_CHLGU</name>
<reference evidence="1 2" key="1">
    <citation type="journal article" date="2018" name="Proc. R. Soc. B">
        <title>A non-coding region near Follistatin controls head colour polymorphism in the Gouldian finch.</title>
        <authorList>
            <person name="Toomey M.B."/>
            <person name="Marques C.I."/>
            <person name="Andrade P."/>
            <person name="Araujo P.M."/>
            <person name="Sabatino S."/>
            <person name="Gazda M.A."/>
            <person name="Afonso S."/>
            <person name="Lopes R.J."/>
            <person name="Corbo J.C."/>
            <person name="Carneiro M."/>
        </authorList>
    </citation>
    <scope>NUCLEOTIDE SEQUENCE [LARGE SCALE GENOMIC DNA]</scope>
    <source>
        <strain evidence="1">Red01</strain>
        <tissue evidence="1">Muscle</tissue>
    </source>
</reference>
<sequence>MQVLGEFLFFSSGKCLPFICAHGDARLQMEVLNQSPVLRILFSELTNEKLMFSARARNTKSRFPAKPHQCTFILTCLNSAFPMTETKSLDVPACCEEPGTSPMSLHLGNEEQTDLKDEQTIQPTLQSRLGILLLQWQEKRESRGEWISRVGVPRGPPSNGIWIVAVRAVPPKGPGALSSLSAAGPGWWLGFVSHARRWHCRYCVGEVPSALVRAGNLGEMLQKRSTVKRDTSKGLHLQFTAGWFLLRDRCDFAVLLSQPPSLLCEPWWSPEAEKPILVQSYIPKPDYTLVMGFPATYILTLQVKQVGRVLLARAAVLTQALIASVVTKNQKSGATLEAIPAFAGTESRLKTKQQTKHEPSEGGVYDCYNRNEKLGLESASRSPARRRVHEVIWVTAAEPWDKLCPGWGAECPPRVSAERDIERLVCLWDRTRTERTYDAEVLNIDLQCLLVGPEHTKPGNGSDVSGWDFITSVSGQTHNYRVETKLSK</sequence>
<dbReference type="Proteomes" id="UP000276834">
    <property type="component" value="Unassembled WGS sequence"/>
</dbReference>
<dbReference type="EMBL" id="QUSF01000043">
    <property type="protein sequence ID" value="RLV98290.1"/>
    <property type="molecule type" value="Genomic_DNA"/>
</dbReference>
<protein>
    <submittedName>
        <fullName evidence="1">Uncharacterized protein</fullName>
    </submittedName>
</protein>
<proteinExistence type="predicted"/>
<evidence type="ECO:0000313" key="1">
    <source>
        <dbReference type="EMBL" id="RLV98290.1"/>
    </source>
</evidence>
<gene>
    <name evidence="1" type="ORF">DV515_00010927</name>
</gene>
<organism evidence="1 2">
    <name type="scientific">Chloebia gouldiae</name>
    <name type="common">Gouldian finch</name>
    <name type="synonym">Erythrura gouldiae</name>
    <dbReference type="NCBI Taxonomy" id="44316"/>
    <lineage>
        <taxon>Eukaryota</taxon>
        <taxon>Metazoa</taxon>
        <taxon>Chordata</taxon>
        <taxon>Craniata</taxon>
        <taxon>Vertebrata</taxon>
        <taxon>Euteleostomi</taxon>
        <taxon>Archelosauria</taxon>
        <taxon>Archosauria</taxon>
        <taxon>Dinosauria</taxon>
        <taxon>Saurischia</taxon>
        <taxon>Theropoda</taxon>
        <taxon>Coelurosauria</taxon>
        <taxon>Aves</taxon>
        <taxon>Neognathae</taxon>
        <taxon>Neoaves</taxon>
        <taxon>Telluraves</taxon>
        <taxon>Australaves</taxon>
        <taxon>Passeriformes</taxon>
        <taxon>Passeroidea</taxon>
        <taxon>Passeridae</taxon>
        <taxon>Chloebia</taxon>
    </lineage>
</organism>
<evidence type="ECO:0000313" key="2">
    <source>
        <dbReference type="Proteomes" id="UP000276834"/>
    </source>
</evidence>
<dbReference type="AlphaFoldDB" id="A0A3L8S7R2"/>
<comment type="caution">
    <text evidence="1">The sequence shown here is derived from an EMBL/GenBank/DDBJ whole genome shotgun (WGS) entry which is preliminary data.</text>
</comment>
<accession>A0A3L8S7R2</accession>